<keyword evidence="1" id="KW-1133">Transmembrane helix</keyword>
<protein>
    <submittedName>
        <fullName evidence="2">Alkaline shock response membrane anchor protein AmaP</fullName>
    </submittedName>
</protein>
<proteinExistence type="predicted"/>
<evidence type="ECO:0000313" key="2">
    <source>
        <dbReference type="EMBL" id="MCS6524302.1"/>
    </source>
</evidence>
<sequence>MSSTSSLERRLRRRSVHRSRSTAVAITLIVTALVAAWIGVEAVLKAIGQRPLLADPQTIVDAALQPDAAFTTIAEVTAAVLVIAGIVLIVLALGPGRQPRSVVDHDRGAVVIDTRILASTAANAAALAAGVPESNASASARGHRTEVRVVPLSGIPVDTHVVQQAVQDRLGRLGGKHGTHVKVHVEQKGTLA</sequence>
<keyword evidence="1" id="KW-0472">Membrane</keyword>
<dbReference type="EMBL" id="JANVAD010000020">
    <property type="protein sequence ID" value="MCS6524302.1"/>
    <property type="molecule type" value="Genomic_DNA"/>
</dbReference>
<evidence type="ECO:0000256" key="1">
    <source>
        <dbReference type="SAM" id="Phobius"/>
    </source>
</evidence>
<keyword evidence="1" id="KW-0812">Transmembrane</keyword>
<dbReference type="RefSeq" id="WP_141862707.1">
    <property type="nucleotide sequence ID" value="NZ_JANVAD010000020.1"/>
</dbReference>
<feature type="transmembrane region" description="Helical" evidence="1">
    <location>
        <begin position="21"/>
        <end position="48"/>
    </location>
</feature>
<gene>
    <name evidence="2" type="ORF">NYQ28_17190</name>
</gene>
<accession>A0ABT2HME0</accession>
<organism evidence="2 3">
    <name type="scientific">Curtobacterium citreum</name>
    <dbReference type="NCBI Taxonomy" id="2036"/>
    <lineage>
        <taxon>Bacteria</taxon>
        <taxon>Bacillati</taxon>
        <taxon>Actinomycetota</taxon>
        <taxon>Actinomycetes</taxon>
        <taxon>Micrococcales</taxon>
        <taxon>Microbacteriaceae</taxon>
        <taxon>Curtobacterium</taxon>
    </lineage>
</organism>
<dbReference type="Proteomes" id="UP001652264">
    <property type="component" value="Unassembled WGS sequence"/>
</dbReference>
<evidence type="ECO:0000313" key="3">
    <source>
        <dbReference type="Proteomes" id="UP001652264"/>
    </source>
</evidence>
<feature type="transmembrane region" description="Helical" evidence="1">
    <location>
        <begin position="68"/>
        <end position="93"/>
    </location>
</feature>
<name>A0ABT2HME0_9MICO</name>
<comment type="caution">
    <text evidence="2">The sequence shown here is derived from an EMBL/GenBank/DDBJ whole genome shotgun (WGS) entry which is preliminary data.</text>
</comment>
<dbReference type="GeneID" id="95325172"/>
<keyword evidence="3" id="KW-1185">Reference proteome</keyword>
<reference evidence="2 3" key="1">
    <citation type="submission" date="2022-08" db="EMBL/GenBank/DDBJ databases">
        <title>Taxonomy of Curtobacterium flaccumfaciens.</title>
        <authorList>
            <person name="Osdaghi E."/>
            <person name="Taghavi S.M."/>
            <person name="Hamidizade M."/>
            <person name="Abachi H."/>
            <person name="Fazliarab A."/>
            <person name="Baeyen S."/>
            <person name="Portier P."/>
            <person name="Van Vaerenbergh J."/>
            <person name="Jacques M.-A."/>
        </authorList>
    </citation>
    <scope>NUCLEOTIDE SEQUENCE [LARGE SCALE GENOMIC DNA]</scope>
    <source>
        <strain evidence="2 3">LMG8786T</strain>
    </source>
</reference>